<gene>
    <name evidence="1" type="ORF">DASC09_030560</name>
</gene>
<dbReference type="GO" id="GO:0003713">
    <property type="term" value="F:transcription coactivator activity"/>
    <property type="evidence" value="ECO:0007669"/>
    <property type="project" value="InterPro"/>
</dbReference>
<dbReference type="PANTHER" id="PTHR31606:SF1">
    <property type="entry name" value="WW DOMAIN BINDING PROTEIN 2, ISOFORM E"/>
    <property type="match status" value="1"/>
</dbReference>
<evidence type="ECO:0000313" key="2">
    <source>
        <dbReference type="Proteomes" id="UP001360560"/>
    </source>
</evidence>
<dbReference type="RefSeq" id="XP_064852727.1">
    <property type="nucleotide sequence ID" value="XM_064996655.1"/>
</dbReference>
<dbReference type="EMBL" id="BTFZ01000011">
    <property type="protein sequence ID" value="GMM35731.1"/>
    <property type="molecule type" value="Genomic_DNA"/>
</dbReference>
<keyword evidence="2" id="KW-1185">Reference proteome</keyword>
<comment type="caution">
    <text evidence="1">The sequence shown here is derived from an EMBL/GenBank/DDBJ whole genome shotgun (WGS) entry which is preliminary data.</text>
</comment>
<protein>
    <recommendedName>
        <fullName evidence="3">GRAM domain-containing protein</fullName>
    </recommendedName>
</protein>
<accession>A0AAV5QMD2</accession>
<dbReference type="SUPFAM" id="SSF50729">
    <property type="entry name" value="PH domain-like"/>
    <property type="match status" value="1"/>
</dbReference>
<evidence type="ECO:0000313" key="1">
    <source>
        <dbReference type="EMBL" id="GMM35731.1"/>
    </source>
</evidence>
<dbReference type="InterPro" id="IPR044852">
    <property type="entry name" value="WBP2-like"/>
</dbReference>
<dbReference type="AlphaFoldDB" id="A0AAV5QMD2"/>
<dbReference type="GeneID" id="90073706"/>
<dbReference type="PANTHER" id="PTHR31606">
    <property type="entry name" value="WW DOMAIN BINDING PROTEIN 2, ISOFORM E"/>
    <property type="match status" value="1"/>
</dbReference>
<dbReference type="Proteomes" id="UP001360560">
    <property type="component" value="Unassembled WGS sequence"/>
</dbReference>
<evidence type="ECO:0008006" key="3">
    <source>
        <dbReference type="Google" id="ProtNLM"/>
    </source>
</evidence>
<reference evidence="1 2" key="1">
    <citation type="journal article" date="2023" name="Elife">
        <title>Identification of key yeast species and microbe-microbe interactions impacting larval growth of Drosophila in the wild.</title>
        <authorList>
            <person name="Mure A."/>
            <person name="Sugiura Y."/>
            <person name="Maeda R."/>
            <person name="Honda K."/>
            <person name="Sakurai N."/>
            <person name="Takahashi Y."/>
            <person name="Watada M."/>
            <person name="Katoh T."/>
            <person name="Gotoh A."/>
            <person name="Gotoh Y."/>
            <person name="Taniguchi I."/>
            <person name="Nakamura K."/>
            <person name="Hayashi T."/>
            <person name="Katayama T."/>
            <person name="Uemura T."/>
            <person name="Hattori Y."/>
        </authorList>
    </citation>
    <scope>NUCLEOTIDE SEQUENCE [LARGE SCALE GENOMIC DNA]</scope>
    <source>
        <strain evidence="1 2">SC-9</strain>
    </source>
</reference>
<dbReference type="GO" id="GO:0031490">
    <property type="term" value="F:chromatin DNA binding"/>
    <property type="evidence" value="ECO:0007669"/>
    <property type="project" value="TreeGrafter"/>
</dbReference>
<sequence>MSLDCLTYSTTSAGLPFLLLPKEHLKHSSPKRVSLTLNPTHLPSEYRRGSNGTAFITNKRLVYIAEKHPDNDFQDFVLLFNANLHDFKMETPWFGANKFTVLFKPTMENAGLNHMYIWKGIFSFNEGGIADFSTQVGKAYNEWKYGQDGEQLPAYHE</sequence>
<proteinExistence type="predicted"/>
<dbReference type="GO" id="GO:0005634">
    <property type="term" value="C:nucleus"/>
    <property type="evidence" value="ECO:0007669"/>
    <property type="project" value="TreeGrafter"/>
</dbReference>
<name>A0AAV5QMD2_9ASCO</name>
<organism evidence="1 2">
    <name type="scientific">Saccharomycopsis crataegensis</name>
    <dbReference type="NCBI Taxonomy" id="43959"/>
    <lineage>
        <taxon>Eukaryota</taxon>
        <taxon>Fungi</taxon>
        <taxon>Dikarya</taxon>
        <taxon>Ascomycota</taxon>
        <taxon>Saccharomycotina</taxon>
        <taxon>Saccharomycetes</taxon>
        <taxon>Saccharomycopsidaceae</taxon>
        <taxon>Saccharomycopsis</taxon>
    </lineage>
</organism>